<protein>
    <submittedName>
        <fullName evidence="3">Uncharacterized protein</fullName>
    </submittedName>
</protein>
<evidence type="ECO:0000256" key="1">
    <source>
        <dbReference type="SAM" id="MobiDB-lite"/>
    </source>
</evidence>
<organism evidence="2 3">
    <name type="scientific">Romanomermis culicivorax</name>
    <name type="common">Nematode worm</name>
    <dbReference type="NCBI Taxonomy" id="13658"/>
    <lineage>
        <taxon>Eukaryota</taxon>
        <taxon>Metazoa</taxon>
        <taxon>Ecdysozoa</taxon>
        <taxon>Nematoda</taxon>
        <taxon>Enoplea</taxon>
        <taxon>Dorylaimia</taxon>
        <taxon>Mermithida</taxon>
        <taxon>Mermithoidea</taxon>
        <taxon>Mermithidae</taxon>
        <taxon>Romanomermis</taxon>
    </lineage>
</organism>
<feature type="compositionally biased region" description="Polar residues" evidence="1">
    <location>
        <begin position="190"/>
        <end position="201"/>
    </location>
</feature>
<accession>A0A915KBV4</accession>
<sequence length="369" mass="42161">TWCSRPSGTVGHVLQTATRYCRPTGRVGQTIRSATRCSRPPGLQRFKKDEADHIWIKPRTMNEIRVIYKERPAEIFSLDPIFKEIIPSKREIYLHNTFGRPLNQRQNFRIDPKKTGYVPLPRSFLAKHLTLKEINHDSPSTSSSAFKFDKCRPPPAQKPAEPFISPFLITPGQNKPQMLERGSACERTFQPENSRLQQNRSSEGEPVKAPESAVTFQNIITMKVPSPDSGNNCAVGFSSAGVRTGVNTKALGHYLQGIERSNQKKVSKVKSENFYESNTSHFYAERNESLETPSSKHQQYSIEPKDVFQKIREILNSYKDQWIKINDIFNIYARIEGSPLTFSLNEGHDLHEALEKRPESFAFNKCNYI</sequence>
<keyword evidence="2" id="KW-1185">Reference proteome</keyword>
<feature type="region of interest" description="Disordered" evidence="1">
    <location>
        <begin position="190"/>
        <end position="210"/>
    </location>
</feature>
<name>A0A915KBV4_ROMCU</name>
<reference evidence="3" key="1">
    <citation type="submission" date="2022-11" db="UniProtKB">
        <authorList>
            <consortium name="WormBaseParasite"/>
        </authorList>
    </citation>
    <scope>IDENTIFICATION</scope>
</reference>
<evidence type="ECO:0000313" key="3">
    <source>
        <dbReference type="WBParaSite" id="nRc.2.0.1.t35850-RA"/>
    </source>
</evidence>
<dbReference type="Proteomes" id="UP000887565">
    <property type="component" value="Unplaced"/>
</dbReference>
<evidence type="ECO:0000313" key="2">
    <source>
        <dbReference type="Proteomes" id="UP000887565"/>
    </source>
</evidence>
<dbReference type="AlphaFoldDB" id="A0A915KBV4"/>
<proteinExistence type="predicted"/>
<dbReference type="WBParaSite" id="nRc.2.0.1.t35850-RA">
    <property type="protein sequence ID" value="nRc.2.0.1.t35850-RA"/>
    <property type="gene ID" value="nRc.2.0.1.g35850"/>
</dbReference>